<dbReference type="AlphaFoldDB" id="A0A1I4C3T9"/>
<dbReference type="EMBL" id="FOSP01000014">
    <property type="protein sequence ID" value="SFK74856.1"/>
    <property type="molecule type" value="Genomic_DNA"/>
</dbReference>
<gene>
    <name evidence="1" type="ORF">SAMN05216302_101449</name>
</gene>
<evidence type="ECO:0000313" key="1">
    <source>
        <dbReference type="EMBL" id="SFK74856.1"/>
    </source>
</evidence>
<keyword evidence="2" id="KW-1185">Reference proteome</keyword>
<organism evidence="1 2">
    <name type="scientific">Nitrosomonas aestuarii</name>
    <dbReference type="NCBI Taxonomy" id="52441"/>
    <lineage>
        <taxon>Bacteria</taxon>
        <taxon>Pseudomonadati</taxon>
        <taxon>Pseudomonadota</taxon>
        <taxon>Betaproteobacteria</taxon>
        <taxon>Nitrosomonadales</taxon>
        <taxon>Nitrosomonadaceae</taxon>
        <taxon>Nitrosomonas</taxon>
    </lineage>
</organism>
<accession>A0A1I4C3T9</accession>
<evidence type="ECO:0000313" key="2">
    <source>
        <dbReference type="Proteomes" id="UP000199533"/>
    </source>
</evidence>
<evidence type="ECO:0008006" key="3">
    <source>
        <dbReference type="Google" id="ProtNLM"/>
    </source>
</evidence>
<sequence>MPKYNERGSSSQRGYGSKWQGARELYLAQNPFCADHKERGRDVIATVVDHKIAPKLFEAKQSRDPERITRAHKLFWDRNNWQGLCKLCHDSHKQRLEKSGVVIGCDVDGIPIDSNHHWSGGGG</sequence>
<name>A0A1I4C3T9_9PROT</name>
<protein>
    <recommendedName>
        <fullName evidence="3">HNH endonuclease</fullName>
    </recommendedName>
</protein>
<dbReference type="STRING" id="52441.SAMN05216302_101449"/>
<dbReference type="RefSeq" id="WP_090699720.1">
    <property type="nucleotide sequence ID" value="NZ_FOSP01000014.1"/>
</dbReference>
<dbReference type="Proteomes" id="UP000199533">
    <property type="component" value="Unassembled WGS sequence"/>
</dbReference>
<reference evidence="2" key="1">
    <citation type="submission" date="2016-10" db="EMBL/GenBank/DDBJ databases">
        <authorList>
            <person name="Varghese N."/>
            <person name="Submissions S."/>
        </authorList>
    </citation>
    <scope>NUCLEOTIDE SEQUENCE [LARGE SCALE GENOMIC DNA]</scope>
    <source>
        <strain evidence="2">Nm69</strain>
    </source>
</reference>
<proteinExistence type="predicted"/>
<dbReference type="OrthoDB" id="5292295at2"/>